<organism evidence="1">
    <name type="scientific">Arundo donax</name>
    <name type="common">Giant reed</name>
    <name type="synonym">Donax arundinaceus</name>
    <dbReference type="NCBI Taxonomy" id="35708"/>
    <lineage>
        <taxon>Eukaryota</taxon>
        <taxon>Viridiplantae</taxon>
        <taxon>Streptophyta</taxon>
        <taxon>Embryophyta</taxon>
        <taxon>Tracheophyta</taxon>
        <taxon>Spermatophyta</taxon>
        <taxon>Magnoliopsida</taxon>
        <taxon>Liliopsida</taxon>
        <taxon>Poales</taxon>
        <taxon>Poaceae</taxon>
        <taxon>PACMAD clade</taxon>
        <taxon>Arundinoideae</taxon>
        <taxon>Arundineae</taxon>
        <taxon>Arundo</taxon>
    </lineage>
</organism>
<reference evidence="1" key="2">
    <citation type="journal article" date="2015" name="Data Brief">
        <title>Shoot transcriptome of the giant reed, Arundo donax.</title>
        <authorList>
            <person name="Barrero R.A."/>
            <person name="Guerrero F.D."/>
            <person name="Moolhuijzen P."/>
            <person name="Goolsby J.A."/>
            <person name="Tidwell J."/>
            <person name="Bellgard S.E."/>
            <person name="Bellgard M.I."/>
        </authorList>
    </citation>
    <scope>NUCLEOTIDE SEQUENCE</scope>
    <source>
        <tissue evidence="1">Shoot tissue taken approximately 20 cm above the soil surface</tissue>
    </source>
</reference>
<reference evidence="1" key="1">
    <citation type="submission" date="2014-09" db="EMBL/GenBank/DDBJ databases">
        <authorList>
            <person name="Magalhaes I.L.F."/>
            <person name="Oliveira U."/>
            <person name="Santos F.R."/>
            <person name="Vidigal T.H.D.A."/>
            <person name="Brescovit A.D."/>
            <person name="Santos A.J."/>
        </authorList>
    </citation>
    <scope>NUCLEOTIDE SEQUENCE</scope>
    <source>
        <tissue evidence="1">Shoot tissue taken approximately 20 cm above the soil surface</tissue>
    </source>
</reference>
<sequence>MSCSVKIAFLYIFDMLPDHYIYLYHLQFMICS</sequence>
<protein>
    <submittedName>
        <fullName evidence="1">Uncharacterized protein</fullName>
    </submittedName>
</protein>
<accession>A0A0A8Z9U2</accession>
<name>A0A0A8Z9U2_ARUDO</name>
<dbReference type="AlphaFoldDB" id="A0A0A8Z9U2"/>
<dbReference type="EMBL" id="GBRH01266303">
    <property type="protein sequence ID" value="JAD31592.1"/>
    <property type="molecule type" value="Transcribed_RNA"/>
</dbReference>
<proteinExistence type="predicted"/>
<evidence type="ECO:0000313" key="1">
    <source>
        <dbReference type="EMBL" id="JAD31592.1"/>
    </source>
</evidence>